<gene>
    <name evidence="4" type="ORF">ATK74_2542</name>
</gene>
<dbReference type="Gene3D" id="3.90.1310.10">
    <property type="entry name" value="Penicillin-binding protein 2a (Domain 2)"/>
    <property type="match status" value="1"/>
</dbReference>
<dbReference type="InterPro" id="IPR050515">
    <property type="entry name" value="Beta-lactam/transpept"/>
</dbReference>
<dbReference type="OrthoDB" id="9766847at2"/>
<dbReference type="Pfam" id="PF00905">
    <property type="entry name" value="Transpeptidase"/>
    <property type="match status" value="1"/>
</dbReference>
<dbReference type="GO" id="GO:0008658">
    <property type="term" value="F:penicillin binding"/>
    <property type="evidence" value="ECO:0007669"/>
    <property type="project" value="InterPro"/>
</dbReference>
<evidence type="ECO:0000259" key="3">
    <source>
        <dbReference type="Pfam" id="PF21922"/>
    </source>
</evidence>
<comment type="caution">
    <text evidence="4">The sequence shown here is derived from an EMBL/GenBank/DDBJ whole genome shotgun (WGS) entry which is preliminary data.</text>
</comment>
<feature type="domain" description="Penicillin-binding protein transpeptidase" evidence="2">
    <location>
        <begin position="155"/>
        <end position="469"/>
    </location>
</feature>
<dbReference type="RefSeq" id="WP_098461353.1">
    <property type="nucleotide sequence ID" value="NZ_PDJC01000001.1"/>
</dbReference>
<dbReference type="EMBL" id="PDJC01000001">
    <property type="protein sequence ID" value="PFG17962.1"/>
    <property type="molecule type" value="Genomic_DNA"/>
</dbReference>
<dbReference type="GO" id="GO:0071555">
    <property type="term" value="P:cell wall organization"/>
    <property type="evidence" value="ECO:0007669"/>
    <property type="project" value="TreeGrafter"/>
</dbReference>
<dbReference type="InterPro" id="IPR012338">
    <property type="entry name" value="Beta-lactam/transpept-like"/>
</dbReference>
<reference evidence="4 5" key="1">
    <citation type="submission" date="2017-10" db="EMBL/GenBank/DDBJ databases">
        <title>Sequencing the genomes of 1000 actinobacteria strains.</title>
        <authorList>
            <person name="Klenk H.-P."/>
        </authorList>
    </citation>
    <scope>NUCLEOTIDE SEQUENCE [LARGE SCALE GENOMIC DNA]</scope>
    <source>
        <strain evidence="4 5">DSM 15597</strain>
    </source>
</reference>
<keyword evidence="1" id="KW-0812">Transmembrane</keyword>
<protein>
    <submittedName>
        <fullName evidence="4">Cell elongation-specific peptidoglycan D,D-transpeptidase</fullName>
    </submittedName>
</protein>
<dbReference type="InterPro" id="IPR001460">
    <property type="entry name" value="PCN-bd_Tpept"/>
</dbReference>
<dbReference type="SUPFAM" id="SSF56601">
    <property type="entry name" value="beta-lactamase/transpeptidase-like"/>
    <property type="match status" value="1"/>
</dbReference>
<keyword evidence="1" id="KW-0472">Membrane</keyword>
<dbReference type="AlphaFoldDB" id="A0A2A9CWB4"/>
<dbReference type="GO" id="GO:0071972">
    <property type="term" value="F:peptidoglycan L,D-transpeptidase activity"/>
    <property type="evidence" value="ECO:0007669"/>
    <property type="project" value="TreeGrafter"/>
</dbReference>
<evidence type="ECO:0000259" key="2">
    <source>
        <dbReference type="Pfam" id="PF00905"/>
    </source>
</evidence>
<evidence type="ECO:0000313" key="4">
    <source>
        <dbReference type="EMBL" id="PFG17962.1"/>
    </source>
</evidence>
<dbReference type="Gene3D" id="3.40.710.10">
    <property type="entry name" value="DD-peptidase/beta-lactamase superfamily"/>
    <property type="match status" value="1"/>
</dbReference>
<feature type="domain" description="Penicillin binding protein A dimerisation" evidence="3">
    <location>
        <begin position="52"/>
        <end position="134"/>
    </location>
</feature>
<dbReference type="InterPro" id="IPR036138">
    <property type="entry name" value="PBP_dimer_sf"/>
</dbReference>
<keyword evidence="1" id="KW-1133">Transmembrane helix</keyword>
<dbReference type="Pfam" id="PF21922">
    <property type="entry name" value="PBP_dimer_2"/>
    <property type="match status" value="1"/>
</dbReference>
<dbReference type="SUPFAM" id="SSF56519">
    <property type="entry name" value="Penicillin binding protein dimerisation domain"/>
    <property type="match status" value="1"/>
</dbReference>
<organism evidence="4 5">
    <name type="scientific">Propionicimonas paludicola</name>
    <dbReference type="NCBI Taxonomy" id="185243"/>
    <lineage>
        <taxon>Bacteria</taxon>
        <taxon>Bacillati</taxon>
        <taxon>Actinomycetota</taxon>
        <taxon>Actinomycetes</taxon>
        <taxon>Propionibacteriales</taxon>
        <taxon>Nocardioidaceae</taxon>
        <taxon>Propionicimonas</taxon>
    </lineage>
</organism>
<dbReference type="PANTHER" id="PTHR30627:SF24">
    <property type="entry name" value="PENICILLIN-BINDING PROTEIN 4B"/>
    <property type="match status" value="1"/>
</dbReference>
<dbReference type="GO" id="GO:0005886">
    <property type="term" value="C:plasma membrane"/>
    <property type="evidence" value="ECO:0007669"/>
    <property type="project" value="TreeGrafter"/>
</dbReference>
<evidence type="ECO:0000256" key="1">
    <source>
        <dbReference type="SAM" id="Phobius"/>
    </source>
</evidence>
<sequence length="472" mass="50120">MNRPIRGVAIAVMLMFTALLANLTYLSIGQQSYLNDRVENRRVADARFGQDRGPILVGNTAVAESKPVKDRYKFQRSYSNGELYAPITGFYSYLYRASGLEQSYSSALSGQDDSQFLSRLVNMLSGAVPRGGAIETTINAKAQQAAWKALAGRKGAVVAVDYTTGAVLALVTSPSYDPNKLATHDLPNSTKAWNSLNNDPTKPMSNRATREIYPPGSTFKLVTAAAALESGLTADSKIDSSAFKLPTSTKVITGNCGGSSISLTQALKVSCNPGFARLGASLGEDELRNQAERFGFGSKFLDEIGSAPSRFPDELDPAQTAMSAIGEFEVAATPLQMALVSAAIANRGVLMEPYLVSQVTDADFNVVRTTTPRARSQALTASSATELQKMMVQVVANGTGHNAQIPGVTVGGKTGTAQSDRIRNPYAWFTAWADNPHVAVCAFVEDAEIDASEIAGGRVAAPIAKAVIEALR</sequence>
<dbReference type="Proteomes" id="UP000226079">
    <property type="component" value="Unassembled WGS sequence"/>
</dbReference>
<dbReference type="PANTHER" id="PTHR30627">
    <property type="entry name" value="PEPTIDOGLYCAN D,D-TRANSPEPTIDASE"/>
    <property type="match status" value="1"/>
</dbReference>
<accession>A0A2A9CWB4</accession>
<keyword evidence="5" id="KW-1185">Reference proteome</keyword>
<dbReference type="InterPro" id="IPR054120">
    <property type="entry name" value="PBPA_dimer"/>
</dbReference>
<name>A0A2A9CWB4_9ACTN</name>
<feature type="transmembrane region" description="Helical" evidence="1">
    <location>
        <begin position="7"/>
        <end position="28"/>
    </location>
</feature>
<proteinExistence type="predicted"/>
<evidence type="ECO:0000313" key="5">
    <source>
        <dbReference type="Proteomes" id="UP000226079"/>
    </source>
</evidence>